<evidence type="ECO:0000313" key="2">
    <source>
        <dbReference type="Proteomes" id="UP000298213"/>
    </source>
</evidence>
<dbReference type="NCBIfam" id="TIGR02243">
    <property type="entry name" value="putative baseplate assembly protein"/>
    <property type="match status" value="1"/>
</dbReference>
<protein>
    <submittedName>
        <fullName evidence="1">Putative baseplate assembly protein</fullName>
    </submittedName>
</protein>
<accession>A0A4Y8ZLR1</accession>
<evidence type="ECO:0000313" key="1">
    <source>
        <dbReference type="EMBL" id="TFI56940.1"/>
    </source>
</evidence>
<dbReference type="RefSeq" id="WP_135089533.1">
    <property type="nucleotide sequence ID" value="NZ_SPDV01000045.1"/>
</dbReference>
<organism evidence="1 2">
    <name type="scientific">Sphingomonas parva</name>
    <dbReference type="NCBI Taxonomy" id="2555898"/>
    <lineage>
        <taxon>Bacteria</taxon>
        <taxon>Pseudomonadati</taxon>
        <taxon>Pseudomonadota</taxon>
        <taxon>Alphaproteobacteria</taxon>
        <taxon>Sphingomonadales</taxon>
        <taxon>Sphingomonadaceae</taxon>
        <taxon>Sphingomonas</taxon>
    </lineage>
</organism>
<dbReference type="InterPro" id="IPR011749">
    <property type="entry name" value="CHP02243"/>
</dbReference>
<proteinExistence type="predicted"/>
<dbReference type="EMBL" id="SPDV01000045">
    <property type="protein sequence ID" value="TFI56940.1"/>
    <property type="molecule type" value="Genomic_DNA"/>
</dbReference>
<dbReference type="AlphaFoldDB" id="A0A4Y8ZLR1"/>
<gene>
    <name evidence="1" type="ORF">E2493_17600</name>
</gene>
<dbReference type="OrthoDB" id="266253at2"/>
<keyword evidence="2" id="KW-1185">Reference proteome</keyword>
<sequence>MSETCSCRACASAAGACGCCEGVESITPRAIANRPGLARLAARIGTHADFRETMQARLGTHALEDGTRPLAALRTRDEADASIALLDAWAVTSDVLTFYQERIANEGYLRTATRERSLRELARLIGYEPSPGVSASTYLAFTLDSDPETPVTIAAGTGAKSLPAQDELPQVFETSRDLAARARWNLLGVRTGEPERGQNRDEDGVTRDVYLAGTDTGLKPGDALLFRYGGGEPVPMRVTAVEADTAAARTYVAVQRWDGAALPEEAGPVATAGTAAGLAQLREEAPGGEIASGIVAGLDRLEAASPAEREAAQRALDEDIAAARARIGSLPQVKLREWLDRVEAQTSPTIGEAGTIDAGAALAATTGDDAPARASWIDKLALAESVPPRSPEQLALATSTSFAKGSEAAYRALAVAVPRIGAQIGAALTGTRVLEGELRVFAMRVRAGVFGRTFPKRTRVERSDTGGGGTQVVEIGEWPIASEGGNFDNIRYLIVREQPDVVTLDAVYDGIVPGSWVMVDMRAVPAAPDNDDWVVARKQGLLLARVREVDPKLARADYGGAGDSTAITLGGKSEWLQVNDDWQNRIGNQAIIDRDFQLIRRTTVYARPEELPLATRPLEQDFCVEPEPGKPLPWIELDGTYSGLEAGRYVAVSGERSDIDGVAGVTASEIGMIAEVVHGVRGPDGGPITPGDREAAPGDAVHTFLRFANPLSYCYARGTVSLQANVVEATHGETVAETLGNGDAAAARQRFALKRAPLTYTPAPTATGLATSLEVYVDDIRWRPEANLIATGPTERVYTVRNDAGGKATVIFPDGRDGARPPTGTQNIRAVYRAGIGRPGNLGAGRIDQLVVRPLGVKAVINPVAATGGADAEPMERIRRNAPVSTMALDRLVSIRDHEDFARNFGGIARATAQAMSSGSRRIVHVTVAAEDDAPLDEAGALLENLRAAFRRLGDPDLPVVVAPRELKLMIVSAKVRIDPDRLWEPVAQAIRARLLDAYGFESRELAQGAAPSGLVAAMHAVPGVAWVDLDVFGSVATMRGDGLGGRQPRTPDEIAQLVAKAAEQGVRRWLPAYAARPDQGAFPQAILPAELLLLSAEIPATLVLNQIR</sequence>
<name>A0A4Y8ZLR1_9SPHN</name>
<comment type="caution">
    <text evidence="1">The sequence shown here is derived from an EMBL/GenBank/DDBJ whole genome shotgun (WGS) entry which is preliminary data.</text>
</comment>
<dbReference type="Proteomes" id="UP000298213">
    <property type="component" value="Unassembled WGS sequence"/>
</dbReference>
<reference evidence="1 2" key="1">
    <citation type="submission" date="2019-03" db="EMBL/GenBank/DDBJ databases">
        <title>Genome sequence of Sphingomonas sp. 17J27-24.</title>
        <authorList>
            <person name="Kim M."/>
            <person name="Maeng S."/>
            <person name="Sathiyaraj S."/>
        </authorList>
    </citation>
    <scope>NUCLEOTIDE SEQUENCE [LARGE SCALE GENOMIC DNA]</scope>
    <source>
        <strain evidence="1 2">17J27-24</strain>
    </source>
</reference>